<dbReference type="PANTHER" id="PTHR30372">
    <property type="entry name" value="LIPID-A-DISACCHARIDE SYNTHASE"/>
    <property type="match status" value="1"/>
</dbReference>
<dbReference type="Pfam" id="PF02684">
    <property type="entry name" value="LpxB"/>
    <property type="match status" value="1"/>
</dbReference>
<comment type="function">
    <text evidence="1">Condensation of UDP-2,3-diacylglucosamine and 2,3-diacylglucosamine-1-phosphate to form lipid A disaccharide, a precursor of lipid A, a phosphorylated glycolipid that anchors the lipopolysaccharide to the outer membrane of the cell.</text>
</comment>
<dbReference type="NCBIfam" id="TIGR00215">
    <property type="entry name" value="lpxB"/>
    <property type="match status" value="1"/>
</dbReference>
<dbReference type="SUPFAM" id="SSF53756">
    <property type="entry name" value="UDP-Glycosyltransferase/glycogen phosphorylase"/>
    <property type="match status" value="1"/>
</dbReference>
<dbReference type="InterPro" id="IPR003835">
    <property type="entry name" value="Glyco_trans_19"/>
</dbReference>
<dbReference type="Proteomes" id="UP001241656">
    <property type="component" value="Chromosome"/>
</dbReference>
<dbReference type="EMBL" id="CP124855">
    <property type="protein sequence ID" value="WHF51126.1"/>
    <property type="molecule type" value="Genomic_DNA"/>
</dbReference>
<comment type="catalytic activity">
    <reaction evidence="9">
        <text>a lipid X + a UDP-2-N,3-O-bis[(3R)-3-hydroxyacyl]-alpha-D-glucosamine = a lipid A disaccharide + UDP + H(+)</text>
        <dbReference type="Rhea" id="RHEA:67828"/>
        <dbReference type="ChEBI" id="CHEBI:15378"/>
        <dbReference type="ChEBI" id="CHEBI:58223"/>
        <dbReference type="ChEBI" id="CHEBI:137748"/>
        <dbReference type="ChEBI" id="CHEBI:176338"/>
        <dbReference type="ChEBI" id="CHEBI:176343"/>
        <dbReference type="EC" id="2.4.1.182"/>
    </reaction>
</comment>
<reference evidence="11 12" key="1">
    <citation type="submission" date="2023-05" db="EMBL/GenBank/DDBJ databases">
        <title>Genomic insight into Chryseobacterium sp. wdc7 isolated forest soil (Gotjawal).</title>
        <authorList>
            <person name="Park S.-J."/>
        </authorList>
    </citation>
    <scope>NUCLEOTIDE SEQUENCE [LARGE SCALE GENOMIC DNA]</scope>
    <source>
        <strain evidence="12">wdc7</strain>
    </source>
</reference>
<dbReference type="PANTHER" id="PTHR30372:SF4">
    <property type="entry name" value="LIPID-A-DISACCHARIDE SYNTHASE, MITOCHONDRIAL-RELATED"/>
    <property type="match status" value="1"/>
</dbReference>
<evidence type="ECO:0000256" key="1">
    <source>
        <dbReference type="ARBA" id="ARBA00002056"/>
    </source>
</evidence>
<evidence type="ECO:0000256" key="2">
    <source>
        <dbReference type="ARBA" id="ARBA00012687"/>
    </source>
</evidence>
<evidence type="ECO:0000256" key="6">
    <source>
        <dbReference type="ARBA" id="ARBA00022676"/>
    </source>
</evidence>
<evidence type="ECO:0000256" key="10">
    <source>
        <dbReference type="NCBIfam" id="TIGR00215"/>
    </source>
</evidence>
<keyword evidence="5" id="KW-0441">Lipid A biosynthesis</keyword>
<evidence type="ECO:0000256" key="7">
    <source>
        <dbReference type="ARBA" id="ARBA00022679"/>
    </source>
</evidence>
<keyword evidence="4" id="KW-0444">Lipid biosynthesis</keyword>
<gene>
    <name evidence="11" type="primary">lpxB</name>
    <name evidence="11" type="ORF">QGN23_11895</name>
</gene>
<evidence type="ECO:0000256" key="4">
    <source>
        <dbReference type="ARBA" id="ARBA00022516"/>
    </source>
</evidence>
<sequence>MKYYIIAGEASGDLHASNLMKSILKKDSHAEFRFWGGDLMTAVAGFEPVKHYKDLAFMGFLEVAKNLRTILKNIKICKEDINQYQPDVLILVDYPGFNLRIAEFAKSLEIKVIYYISPQLWAWKEGRVEKIRKFVDEMLVILPFEKEFYKKHDVDAHFVGHPLLDAISDLPEMNISQFKKDNHLNGKEIIALLPGSREQEVTKMLELMLSVRPHFKNYQFVIAGAPSLAKSFYQKYVDENVHFVSNKTYDLLRCSKAALVTSGTATLETALLNIPEVVCYRSSTVSYEIGKRVVKNIKYISLVNLIMDKEIVTELIQSGLNTKNLVKELSAILNGEQREKILNNYKQLREKLGGKGASDEAAAIIVKG</sequence>
<organism evidence="11 12">
    <name type="scientific">Chryseobacterium gotjawalense</name>
    <dbReference type="NCBI Taxonomy" id="3042315"/>
    <lineage>
        <taxon>Bacteria</taxon>
        <taxon>Pseudomonadati</taxon>
        <taxon>Bacteroidota</taxon>
        <taxon>Flavobacteriia</taxon>
        <taxon>Flavobacteriales</taxon>
        <taxon>Weeksellaceae</taxon>
        <taxon>Chryseobacterium group</taxon>
        <taxon>Chryseobacterium</taxon>
    </lineage>
</organism>
<name>A0ABY8RBC4_9FLAO</name>
<keyword evidence="6 11" id="KW-0328">Glycosyltransferase</keyword>
<dbReference type="GO" id="GO:0008915">
    <property type="term" value="F:lipid-A-disaccharide synthase activity"/>
    <property type="evidence" value="ECO:0007669"/>
    <property type="project" value="UniProtKB-EC"/>
</dbReference>
<protein>
    <recommendedName>
        <fullName evidence="3 10">Lipid-A-disaccharide synthase</fullName>
        <ecNumber evidence="2 10">2.4.1.182</ecNumber>
    </recommendedName>
</protein>
<keyword evidence="7 11" id="KW-0808">Transferase</keyword>
<dbReference type="EC" id="2.4.1.182" evidence="2 10"/>
<evidence type="ECO:0000256" key="8">
    <source>
        <dbReference type="ARBA" id="ARBA00023098"/>
    </source>
</evidence>
<keyword evidence="8" id="KW-0443">Lipid metabolism</keyword>
<evidence type="ECO:0000256" key="9">
    <source>
        <dbReference type="ARBA" id="ARBA00048975"/>
    </source>
</evidence>
<accession>A0ABY8RBC4</accession>
<evidence type="ECO:0000313" key="11">
    <source>
        <dbReference type="EMBL" id="WHF51126.1"/>
    </source>
</evidence>
<dbReference type="RefSeq" id="WP_282904496.1">
    <property type="nucleotide sequence ID" value="NZ_CP124855.1"/>
</dbReference>
<keyword evidence="12" id="KW-1185">Reference proteome</keyword>
<evidence type="ECO:0000256" key="5">
    <source>
        <dbReference type="ARBA" id="ARBA00022556"/>
    </source>
</evidence>
<evidence type="ECO:0000313" key="12">
    <source>
        <dbReference type="Proteomes" id="UP001241656"/>
    </source>
</evidence>
<evidence type="ECO:0000256" key="3">
    <source>
        <dbReference type="ARBA" id="ARBA00020902"/>
    </source>
</evidence>
<proteinExistence type="predicted"/>